<protein>
    <submittedName>
        <fullName evidence="1">Uncharacterized protein</fullName>
    </submittedName>
</protein>
<dbReference type="AlphaFoldDB" id="A0A0E9SUK7"/>
<proteinExistence type="predicted"/>
<name>A0A0E9SUK7_ANGAN</name>
<accession>A0A0E9SUK7</accession>
<organism evidence="1">
    <name type="scientific">Anguilla anguilla</name>
    <name type="common">European freshwater eel</name>
    <name type="synonym">Muraena anguilla</name>
    <dbReference type="NCBI Taxonomy" id="7936"/>
    <lineage>
        <taxon>Eukaryota</taxon>
        <taxon>Metazoa</taxon>
        <taxon>Chordata</taxon>
        <taxon>Craniata</taxon>
        <taxon>Vertebrata</taxon>
        <taxon>Euteleostomi</taxon>
        <taxon>Actinopterygii</taxon>
        <taxon>Neopterygii</taxon>
        <taxon>Teleostei</taxon>
        <taxon>Anguilliformes</taxon>
        <taxon>Anguillidae</taxon>
        <taxon>Anguilla</taxon>
    </lineage>
</organism>
<reference evidence="1" key="1">
    <citation type="submission" date="2014-11" db="EMBL/GenBank/DDBJ databases">
        <authorList>
            <person name="Amaro Gonzalez C."/>
        </authorList>
    </citation>
    <scope>NUCLEOTIDE SEQUENCE</scope>
</reference>
<reference evidence="1" key="2">
    <citation type="journal article" date="2015" name="Fish Shellfish Immunol.">
        <title>Early steps in the European eel (Anguilla anguilla)-Vibrio vulnificus interaction in the gills: Role of the RtxA13 toxin.</title>
        <authorList>
            <person name="Callol A."/>
            <person name="Pajuelo D."/>
            <person name="Ebbesson L."/>
            <person name="Teles M."/>
            <person name="MacKenzie S."/>
            <person name="Amaro C."/>
        </authorList>
    </citation>
    <scope>NUCLEOTIDE SEQUENCE</scope>
</reference>
<dbReference type="EMBL" id="GBXM01064262">
    <property type="protein sequence ID" value="JAH44315.1"/>
    <property type="molecule type" value="Transcribed_RNA"/>
</dbReference>
<evidence type="ECO:0000313" key="1">
    <source>
        <dbReference type="EMBL" id="JAH44315.1"/>
    </source>
</evidence>
<sequence length="35" mass="4034">MVRFISGTCSYPAIIFPTLIKTTSFFCFLFDKLQP</sequence>